<dbReference type="PROSITE" id="PS50111">
    <property type="entry name" value="CHEMOTAXIS_TRANSDUC_2"/>
    <property type="match status" value="1"/>
</dbReference>
<comment type="caution">
    <text evidence="4">The sequence shown here is derived from an EMBL/GenBank/DDBJ whole genome shotgun (WGS) entry which is preliminary data.</text>
</comment>
<feature type="domain" description="Methyl-accepting transducer" evidence="3">
    <location>
        <begin position="9"/>
        <end position="245"/>
    </location>
</feature>
<dbReference type="InterPro" id="IPR004089">
    <property type="entry name" value="MCPsignal_dom"/>
</dbReference>
<organism evidence="4">
    <name type="scientific">Gracilinema caldarium</name>
    <dbReference type="NCBI Taxonomy" id="215591"/>
    <lineage>
        <taxon>Bacteria</taxon>
        <taxon>Pseudomonadati</taxon>
        <taxon>Spirochaetota</taxon>
        <taxon>Spirochaetia</taxon>
        <taxon>Spirochaetales</taxon>
        <taxon>Breznakiellaceae</taxon>
        <taxon>Gracilinema</taxon>
    </lineage>
</organism>
<evidence type="ECO:0000313" key="4">
    <source>
        <dbReference type="EMBL" id="HFH30048.1"/>
    </source>
</evidence>
<evidence type="ECO:0000259" key="3">
    <source>
        <dbReference type="PROSITE" id="PS50111"/>
    </source>
</evidence>
<dbReference type="SUPFAM" id="SSF58104">
    <property type="entry name" value="Methyl-accepting chemotaxis protein (MCP) signaling domain"/>
    <property type="match status" value="1"/>
</dbReference>
<dbReference type="PANTHER" id="PTHR32089">
    <property type="entry name" value="METHYL-ACCEPTING CHEMOTAXIS PROTEIN MCPB"/>
    <property type="match status" value="1"/>
</dbReference>
<dbReference type="EMBL" id="DSVL01000344">
    <property type="protein sequence ID" value="HFH30048.1"/>
    <property type="molecule type" value="Genomic_DNA"/>
</dbReference>
<dbReference type="PANTHER" id="PTHR32089:SF112">
    <property type="entry name" value="LYSOZYME-LIKE PROTEIN-RELATED"/>
    <property type="match status" value="1"/>
</dbReference>
<sequence length="270" mass="29632">MSSELNHDRVRDILVSCQNVCAQILAQYDEESEREHIITQLQGELSHLGSLSKQILDNAQQIYGISENLAGSAEKGFNLSQQVQARVTALADIIKTSVDDTNRLQNQSEKINEILSIMSEISSTTNVLSINASIVAARYGARGKEFDVVAREIRKLSEGTERSLKDITVLVNEVKNSISSVSTKLQKVNQEILNQNESILSVAGALQGVTLAVEVIRSVTTLSKETAEAEIQTFKTIEESLIRLASCTTTPIPKDQVQDLHQNIADIISQ</sequence>
<dbReference type="GO" id="GO:0007165">
    <property type="term" value="P:signal transduction"/>
    <property type="evidence" value="ECO:0007669"/>
    <property type="project" value="UniProtKB-KW"/>
</dbReference>
<dbReference type="Pfam" id="PF00015">
    <property type="entry name" value="MCPsignal"/>
    <property type="match status" value="1"/>
</dbReference>
<evidence type="ECO:0000256" key="2">
    <source>
        <dbReference type="PROSITE-ProRule" id="PRU00284"/>
    </source>
</evidence>
<dbReference type="AlphaFoldDB" id="A0A7C3E202"/>
<name>A0A7C3E202_9SPIR</name>
<proteinExistence type="predicted"/>
<evidence type="ECO:0000256" key="1">
    <source>
        <dbReference type="ARBA" id="ARBA00023224"/>
    </source>
</evidence>
<keyword evidence="1 2" id="KW-0807">Transducer</keyword>
<dbReference type="SMART" id="SM00283">
    <property type="entry name" value="MA"/>
    <property type="match status" value="1"/>
</dbReference>
<dbReference type="GO" id="GO:0016020">
    <property type="term" value="C:membrane"/>
    <property type="evidence" value="ECO:0007669"/>
    <property type="project" value="InterPro"/>
</dbReference>
<protein>
    <recommendedName>
        <fullName evidence="3">Methyl-accepting transducer domain-containing protein</fullName>
    </recommendedName>
</protein>
<gene>
    <name evidence="4" type="ORF">ENS59_11170</name>
</gene>
<accession>A0A7C3E202</accession>
<dbReference type="Gene3D" id="1.10.287.950">
    <property type="entry name" value="Methyl-accepting chemotaxis protein"/>
    <property type="match status" value="1"/>
</dbReference>
<reference evidence="4" key="1">
    <citation type="journal article" date="2020" name="mSystems">
        <title>Genome- and Community-Level Interaction Insights into Carbon Utilization and Element Cycling Functions of Hydrothermarchaeota in Hydrothermal Sediment.</title>
        <authorList>
            <person name="Zhou Z."/>
            <person name="Liu Y."/>
            <person name="Xu W."/>
            <person name="Pan J."/>
            <person name="Luo Z.H."/>
            <person name="Li M."/>
        </authorList>
    </citation>
    <scope>NUCLEOTIDE SEQUENCE [LARGE SCALE GENOMIC DNA]</scope>
    <source>
        <strain evidence="4">SpSt-503</strain>
    </source>
</reference>